<dbReference type="EMBL" id="FQZB01000015">
    <property type="protein sequence ID" value="SHK24813.1"/>
    <property type="molecule type" value="Genomic_DNA"/>
</dbReference>
<evidence type="ECO:0000256" key="1">
    <source>
        <dbReference type="SAM" id="Phobius"/>
    </source>
</evidence>
<dbReference type="Proteomes" id="UP000184310">
    <property type="component" value="Unassembled WGS sequence"/>
</dbReference>
<dbReference type="STRING" id="1121302.SAMN02745163_03484"/>
<reference evidence="2 3" key="1">
    <citation type="submission" date="2016-11" db="EMBL/GenBank/DDBJ databases">
        <authorList>
            <person name="Jaros S."/>
            <person name="Januszkiewicz K."/>
            <person name="Wedrychowicz H."/>
        </authorList>
    </citation>
    <scope>NUCLEOTIDE SEQUENCE [LARGE SCALE GENOMIC DNA]</scope>
    <source>
        <strain evidence="2 3">DSM 21758</strain>
    </source>
</reference>
<feature type="transmembrane region" description="Helical" evidence="1">
    <location>
        <begin position="207"/>
        <end position="227"/>
    </location>
</feature>
<name>A0A1M6QXG6_9CLOT</name>
<keyword evidence="1" id="KW-0472">Membrane</keyword>
<dbReference type="AlphaFoldDB" id="A0A1M6QXG6"/>
<protein>
    <recommendedName>
        <fullName evidence="4">DUF2812 domain-containing protein</fullName>
    </recommendedName>
</protein>
<proteinExistence type="predicted"/>
<evidence type="ECO:0000313" key="3">
    <source>
        <dbReference type="Proteomes" id="UP000184310"/>
    </source>
</evidence>
<feature type="transmembrane region" description="Helical" evidence="1">
    <location>
        <begin position="239"/>
        <end position="257"/>
    </location>
</feature>
<feature type="transmembrane region" description="Helical" evidence="1">
    <location>
        <begin position="278"/>
        <end position="299"/>
    </location>
</feature>
<evidence type="ECO:0000313" key="2">
    <source>
        <dbReference type="EMBL" id="SHK24813.1"/>
    </source>
</evidence>
<feature type="transmembrane region" description="Helical" evidence="1">
    <location>
        <begin position="160"/>
        <end position="186"/>
    </location>
</feature>
<gene>
    <name evidence="2" type="ORF">SAMN02745163_03484</name>
</gene>
<keyword evidence="3" id="KW-1185">Reference proteome</keyword>
<dbReference type="InterPro" id="IPR021359">
    <property type="entry name" value="DUF2812"/>
</dbReference>
<keyword evidence="1" id="KW-1133">Transmembrane helix</keyword>
<dbReference type="RefSeq" id="WP_072990873.1">
    <property type="nucleotide sequence ID" value="NZ_FQZB01000015.1"/>
</dbReference>
<sequence length="444" mass="52056">MRLVNTKIKLCMFLPYQCTALEEYLEGMASKGWLLKSIKNNYYIFKKCEPKKLKYSIDFFDKLSIFDKKNSRVALEYREYCEVAGWRYVCESGKLQVFCSDKNKEPIAIQTDETEKFKVVRKTSIYALGFQLINVLLFIFILLMQWIFQVPEFILTNNIGIFSSLVMFIFILINLTTIIHFIIWSIMAKRKLKTNNKLIYSNYKQLIIKNIFQKAYCIISLVGLIWFCIIEDSNMSGGLSIGFIIGIALCILVDMLAQRWIDKKNYSRETNIFIRIGGMALATIVMIMIINVSVIHSVFSGAYNNQQEAKAKNPSLTLMDFGFNKNDKDEYKRYNKSILASRELYWLNNGVYSLDTTIFESKYGVITRFYGDRLVEWLNSIRFDYKLQESKLPKNIKVYYCNDKKNNEDRFVLVSDNKVVELRKGFDTISNDEFLNKVYEKVLK</sequence>
<keyword evidence="1" id="KW-0812">Transmembrane</keyword>
<evidence type="ECO:0008006" key="4">
    <source>
        <dbReference type="Google" id="ProtNLM"/>
    </source>
</evidence>
<organism evidence="2 3">
    <name type="scientific">Clostridium cavendishii DSM 21758</name>
    <dbReference type="NCBI Taxonomy" id="1121302"/>
    <lineage>
        <taxon>Bacteria</taxon>
        <taxon>Bacillati</taxon>
        <taxon>Bacillota</taxon>
        <taxon>Clostridia</taxon>
        <taxon>Eubacteriales</taxon>
        <taxon>Clostridiaceae</taxon>
        <taxon>Clostridium</taxon>
    </lineage>
</organism>
<dbReference type="OrthoDB" id="1650893at2"/>
<accession>A0A1M6QXG6</accession>
<feature type="transmembrane region" description="Helical" evidence="1">
    <location>
        <begin position="125"/>
        <end position="148"/>
    </location>
</feature>
<dbReference type="Pfam" id="PF11193">
    <property type="entry name" value="DUF2812"/>
    <property type="match status" value="1"/>
</dbReference>